<organism evidence="1 2">
    <name type="scientific">Aegilops tauschii subsp. strangulata</name>
    <name type="common">Goatgrass</name>
    <dbReference type="NCBI Taxonomy" id="200361"/>
    <lineage>
        <taxon>Eukaryota</taxon>
        <taxon>Viridiplantae</taxon>
        <taxon>Streptophyta</taxon>
        <taxon>Embryophyta</taxon>
        <taxon>Tracheophyta</taxon>
        <taxon>Spermatophyta</taxon>
        <taxon>Magnoliopsida</taxon>
        <taxon>Liliopsida</taxon>
        <taxon>Poales</taxon>
        <taxon>Poaceae</taxon>
        <taxon>BOP clade</taxon>
        <taxon>Pooideae</taxon>
        <taxon>Triticodae</taxon>
        <taxon>Triticeae</taxon>
        <taxon>Triticinae</taxon>
        <taxon>Aegilops</taxon>
    </lineage>
</organism>
<dbReference type="Proteomes" id="UP000015105">
    <property type="component" value="Chromosome 1D"/>
</dbReference>
<proteinExistence type="predicted"/>
<dbReference type="Gramene" id="AET1Gv20826000.1">
    <property type="protein sequence ID" value="AET1Gv20826000.1"/>
    <property type="gene ID" value="AET1Gv20826000"/>
</dbReference>
<reference evidence="2" key="1">
    <citation type="journal article" date="2014" name="Science">
        <title>Ancient hybridizations among the ancestral genomes of bread wheat.</title>
        <authorList>
            <consortium name="International Wheat Genome Sequencing Consortium,"/>
            <person name="Marcussen T."/>
            <person name="Sandve S.R."/>
            <person name="Heier L."/>
            <person name="Spannagl M."/>
            <person name="Pfeifer M."/>
            <person name="Jakobsen K.S."/>
            <person name="Wulff B.B."/>
            <person name="Steuernagel B."/>
            <person name="Mayer K.F."/>
            <person name="Olsen O.A."/>
        </authorList>
    </citation>
    <scope>NUCLEOTIDE SEQUENCE [LARGE SCALE GENOMIC DNA]</scope>
    <source>
        <strain evidence="2">cv. AL8/78</strain>
    </source>
</reference>
<protein>
    <submittedName>
        <fullName evidence="1">Uncharacterized protein</fullName>
    </submittedName>
</protein>
<evidence type="ECO:0000313" key="2">
    <source>
        <dbReference type="Proteomes" id="UP000015105"/>
    </source>
</evidence>
<accession>A0A452ZLR0</accession>
<reference evidence="1" key="3">
    <citation type="journal article" date="2017" name="Nature">
        <title>Genome sequence of the progenitor of the wheat D genome Aegilops tauschii.</title>
        <authorList>
            <person name="Luo M.C."/>
            <person name="Gu Y.Q."/>
            <person name="Puiu D."/>
            <person name="Wang H."/>
            <person name="Twardziok S.O."/>
            <person name="Deal K.R."/>
            <person name="Huo N."/>
            <person name="Zhu T."/>
            <person name="Wang L."/>
            <person name="Wang Y."/>
            <person name="McGuire P.E."/>
            <person name="Liu S."/>
            <person name="Long H."/>
            <person name="Ramasamy R.K."/>
            <person name="Rodriguez J.C."/>
            <person name="Van S.L."/>
            <person name="Yuan L."/>
            <person name="Wang Z."/>
            <person name="Xia Z."/>
            <person name="Xiao L."/>
            <person name="Anderson O.D."/>
            <person name="Ouyang S."/>
            <person name="Liang Y."/>
            <person name="Zimin A.V."/>
            <person name="Pertea G."/>
            <person name="Qi P."/>
            <person name="Bennetzen J.L."/>
            <person name="Dai X."/>
            <person name="Dawson M.W."/>
            <person name="Muller H.G."/>
            <person name="Kugler K."/>
            <person name="Rivarola-Duarte L."/>
            <person name="Spannagl M."/>
            <person name="Mayer K.F.X."/>
            <person name="Lu F.H."/>
            <person name="Bevan M.W."/>
            <person name="Leroy P."/>
            <person name="Li P."/>
            <person name="You F.M."/>
            <person name="Sun Q."/>
            <person name="Liu Z."/>
            <person name="Lyons E."/>
            <person name="Wicker T."/>
            <person name="Salzberg S.L."/>
            <person name="Devos K.M."/>
            <person name="Dvorak J."/>
        </authorList>
    </citation>
    <scope>NUCLEOTIDE SEQUENCE [LARGE SCALE GENOMIC DNA]</scope>
    <source>
        <strain evidence="1">cv. AL8/78</strain>
    </source>
</reference>
<dbReference type="EnsemblPlants" id="AET1Gv20826000.4">
    <property type="protein sequence ID" value="AET1Gv20826000.4"/>
    <property type="gene ID" value="AET1Gv20826000"/>
</dbReference>
<keyword evidence="2" id="KW-1185">Reference proteome</keyword>
<dbReference type="PANTHER" id="PTHR46999:SF5">
    <property type="entry name" value="PYRUVATE PHOSPHATE DIKINASE AMP_ATP-BINDING DOMAIN-CONTAINING PROTEIN"/>
    <property type="match status" value="1"/>
</dbReference>
<dbReference type="AlphaFoldDB" id="A0A452ZLR0"/>
<sequence length="82" mass="9608">MVTIVYSNTVVLWYINKLVIFLYRFNIASDLVEQAKDVGQLGLAGLLVWMRFMATRQLIWNKNYNVKPRYALCIPHFINPDS</sequence>
<dbReference type="EnsemblPlants" id="AET1Gv20826000.1">
    <property type="protein sequence ID" value="AET1Gv20826000.1"/>
    <property type="gene ID" value="AET1Gv20826000"/>
</dbReference>
<dbReference type="Gramene" id="AET1Gv20826000.4">
    <property type="protein sequence ID" value="AET1Gv20826000.4"/>
    <property type="gene ID" value="AET1Gv20826000"/>
</dbReference>
<reference evidence="1" key="4">
    <citation type="submission" date="2019-03" db="UniProtKB">
        <authorList>
            <consortium name="EnsemblPlants"/>
        </authorList>
    </citation>
    <scope>IDENTIFICATION</scope>
</reference>
<dbReference type="PANTHER" id="PTHR46999">
    <property type="entry name" value="ALPHA-GLUCAN WATER DIKINASE 1, CHLOROPLASTIC-RELATED"/>
    <property type="match status" value="1"/>
</dbReference>
<reference evidence="2" key="2">
    <citation type="journal article" date="2017" name="Nat. Plants">
        <title>The Aegilops tauschii genome reveals multiple impacts of transposons.</title>
        <authorList>
            <person name="Zhao G."/>
            <person name="Zou C."/>
            <person name="Li K."/>
            <person name="Wang K."/>
            <person name="Li T."/>
            <person name="Gao L."/>
            <person name="Zhang X."/>
            <person name="Wang H."/>
            <person name="Yang Z."/>
            <person name="Liu X."/>
            <person name="Jiang W."/>
            <person name="Mao L."/>
            <person name="Kong X."/>
            <person name="Jiao Y."/>
            <person name="Jia J."/>
        </authorList>
    </citation>
    <scope>NUCLEOTIDE SEQUENCE [LARGE SCALE GENOMIC DNA]</scope>
    <source>
        <strain evidence="2">cv. AL8/78</strain>
    </source>
</reference>
<name>A0A452ZLR0_AEGTS</name>
<evidence type="ECO:0000313" key="1">
    <source>
        <dbReference type="EnsemblPlants" id="AET1Gv20826000.1"/>
    </source>
</evidence>
<dbReference type="Gramene" id="AET1Gv20826000.5">
    <property type="protein sequence ID" value="AET1Gv20826000.5"/>
    <property type="gene ID" value="AET1Gv20826000"/>
</dbReference>
<dbReference type="EnsemblPlants" id="AET1Gv20826000.5">
    <property type="protein sequence ID" value="AET1Gv20826000.5"/>
    <property type="gene ID" value="AET1Gv20826000"/>
</dbReference>
<reference evidence="1" key="5">
    <citation type="journal article" date="2021" name="G3 (Bethesda)">
        <title>Aegilops tauschii genome assembly Aet v5.0 features greater sequence contiguity and improved annotation.</title>
        <authorList>
            <person name="Wang L."/>
            <person name="Zhu T."/>
            <person name="Rodriguez J.C."/>
            <person name="Deal K.R."/>
            <person name="Dubcovsky J."/>
            <person name="McGuire P.E."/>
            <person name="Lux T."/>
            <person name="Spannagl M."/>
            <person name="Mayer K.F.X."/>
            <person name="Baldrich P."/>
            <person name="Meyers B.C."/>
            <person name="Huo N."/>
            <person name="Gu Y.Q."/>
            <person name="Zhou H."/>
            <person name="Devos K.M."/>
            <person name="Bennetzen J.L."/>
            <person name="Unver T."/>
            <person name="Budak H."/>
            <person name="Gulick P.J."/>
            <person name="Galiba G."/>
            <person name="Kalapos B."/>
            <person name="Nelson D.R."/>
            <person name="Li P."/>
            <person name="You F.M."/>
            <person name="Luo M.C."/>
            <person name="Dvorak J."/>
        </authorList>
    </citation>
    <scope>NUCLEOTIDE SEQUENCE [LARGE SCALE GENOMIC DNA]</scope>
    <source>
        <strain evidence="1">cv. AL8/78</strain>
    </source>
</reference>